<dbReference type="CDD" id="cd03047">
    <property type="entry name" value="GST_N_2"/>
    <property type="match status" value="1"/>
</dbReference>
<dbReference type="InterPro" id="IPR004046">
    <property type="entry name" value="GST_C"/>
</dbReference>
<protein>
    <submittedName>
        <fullName evidence="3">Glutathione S-transferase family protein</fullName>
    </submittedName>
</protein>
<evidence type="ECO:0000313" key="4">
    <source>
        <dbReference type="Proteomes" id="UP001515683"/>
    </source>
</evidence>
<evidence type="ECO:0000313" key="3">
    <source>
        <dbReference type="EMBL" id="NIF23625.1"/>
    </source>
</evidence>
<dbReference type="InterPro" id="IPR036249">
    <property type="entry name" value="Thioredoxin-like_sf"/>
</dbReference>
<keyword evidence="4" id="KW-1185">Reference proteome</keyword>
<comment type="caution">
    <text evidence="3">The sequence shown here is derived from an EMBL/GenBank/DDBJ whole genome shotgun (WGS) entry which is preliminary data.</text>
</comment>
<dbReference type="InterPro" id="IPR040079">
    <property type="entry name" value="Glutathione_S-Trfase"/>
</dbReference>
<dbReference type="RefSeq" id="WP_167017009.1">
    <property type="nucleotide sequence ID" value="NZ_VWXF01000009.1"/>
</dbReference>
<dbReference type="Pfam" id="PF13409">
    <property type="entry name" value="GST_N_2"/>
    <property type="match status" value="1"/>
</dbReference>
<dbReference type="Gene3D" id="3.40.30.10">
    <property type="entry name" value="Glutaredoxin"/>
    <property type="match status" value="1"/>
</dbReference>
<evidence type="ECO:0000259" key="2">
    <source>
        <dbReference type="PROSITE" id="PS50405"/>
    </source>
</evidence>
<proteinExistence type="predicted"/>
<dbReference type="Pfam" id="PF00043">
    <property type="entry name" value="GST_C"/>
    <property type="match status" value="1"/>
</dbReference>
<feature type="domain" description="GST C-terminal" evidence="2">
    <location>
        <begin position="87"/>
        <end position="212"/>
    </location>
</feature>
<sequence length="212" mass="24467">MLEVWGRKTSSNVQALMWCIGELGLPYQRHDVGHKYGGTDTDWFYALNPNRTVPVLQDGDHPPLWETGAILRYLASRYGHDAFWPAELFARTEVDRWLEWSKINVALMFTAPVFWHVVRTPLAQQDSTAIHKAVTQLEKSLLIAEQQLKKHAFLVGEHLTLADIQFGHILFRYYDIDIERAPLPALASYYARLCERPAFLEHVCVSYDDLRA</sequence>
<dbReference type="EMBL" id="VWXF01000009">
    <property type="protein sequence ID" value="NIF23625.1"/>
    <property type="molecule type" value="Genomic_DNA"/>
</dbReference>
<organism evidence="3 4">
    <name type="scientific">Candidatus Pantoea multigeneris</name>
    <dbReference type="NCBI Taxonomy" id="2608357"/>
    <lineage>
        <taxon>Bacteria</taxon>
        <taxon>Pseudomonadati</taxon>
        <taxon>Pseudomonadota</taxon>
        <taxon>Gammaproteobacteria</taxon>
        <taxon>Enterobacterales</taxon>
        <taxon>Erwiniaceae</taxon>
        <taxon>Pantoea</taxon>
    </lineage>
</organism>
<accession>A0ABX0RE43</accession>
<name>A0ABX0RE43_9GAMM</name>
<dbReference type="SUPFAM" id="SSF47616">
    <property type="entry name" value="GST C-terminal domain-like"/>
    <property type="match status" value="1"/>
</dbReference>
<dbReference type="Gene3D" id="1.20.1050.10">
    <property type="match status" value="1"/>
</dbReference>
<dbReference type="PROSITE" id="PS50405">
    <property type="entry name" value="GST_CTER"/>
    <property type="match status" value="1"/>
</dbReference>
<evidence type="ECO:0000259" key="1">
    <source>
        <dbReference type="PROSITE" id="PS50404"/>
    </source>
</evidence>
<dbReference type="SFLD" id="SFLDS00019">
    <property type="entry name" value="Glutathione_Transferase_(cytos"/>
    <property type="match status" value="1"/>
</dbReference>
<dbReference type="PROSITE" id="PS50404">
    <property type="entry name" value="GST_NTER"/>
    <property type="match status" value="1"/>
</dbReference>
<dbReference type="SFLD" id="SFLDG01150">
    <property type="entry name" value="Main.1:_Beta-like"/>
    <property type="match status" value="1"/>
</dbReference>
<dbReference type="SUPFAM" id="SSF52833">
    <property type="entry name" value="Thioredoxin-like"/>
    <property type="match status" value="1"/>
</dbReference>
<dbReference type="Proteomes" id="UP001515683">
    <property type="component" value="Unassembled WGS sequence"/>
</dbReference>
<feature type="domain" description="GST N-terminal" evidence="1">
    <location>
        <begin position="1"/>
        <end position="82"/>
    </location>
</feature>
<dbReference type="SFLD" id="SFLDG00358">
    <property type="entry name" value="Main_(cytGST)"/>
    <property type="match status" value="1"/>
</dbReference>
<dbReference type="PANTHER" id="PTHR44051">
    <property type="entry name" value="GLUTATHIONE S-TRANSFERASE-RELATED"/>
    <property type="match status" value="1"/>
</dbReference>
<dbReference type="InterPro" id="IPR004045">
    <property type="entry name" value="Glutathione_S-Trfase_N"/>
</dbReference>
<dbReference type="PANTHER" id="PTHR44051:SF19">
    <property type="entry name" value="DISULFIDE-BOND OXIDOREDUCTASE YFCG"/>
    <property type="match status" value="1"/>
</dbReference>
<dbReference type="InterPro" id="IPR036282">
    <property type="entry name" value="Glutathione-S-Trfase_C_sf"/>
</dbReference>
<gene>
    <name evidence="3" type="ORF">F3J40_18770</name>
</gene>
<reference evidence="3 4" key="1">
    <citation type="journal article" date="2019" name="bioRxiv">
        <title>Bacteria contribute to plant secondary compound degradation in a generalist herbivore system.</title>
        <authorList>
            <person name="Francoeur C.B."/>
            <person name="Khadempour L."/>
            <person name="Moreira-Soto R.D."/>
            <person name="Gotting K."/>
            <person name="Book A.J."/>
            <person name="Pinto-Tomas A.A."/>
            <person name="Keefover-Ring K."/>
            <person name="Currie C.R."/>
        </authorList>
    </citation>
    <scope>NUCLEOTIDE SEQUENCE [LARGE SCALE GENOMIC DNA]</scope>
    <source>
        <strain evidence="3">Acro-835</strain>
    </source>
</reference>
<dbReference type="InterPro" id="IPR010987">
    <property type="entry name" value="Glutathione-S-Trfase_C-like"/>
</dbReference>